<accession>I1VYS1</accession>
<protein>
    <submittedName>
        <fullName evidence="1">Uncharacterized protein</fullName>
    </submittedName>
</protein>
<evidence type="ECO:0000313" key="1">
    <source>
        <dbReference type="EMBL" id="AFI56313.1"/>
    </source>
</evidence>
<reference evidence="1" key="1">
    <citation type="journal article" date="2013" name="Res. Microbiol.">
        <title>Deep sequencing revealed genome-wide single-nucleotide polymorphism and plasmid content of Erwinia amylovora strains isolated in Middle Atlas, Morocco.</title>
        <authorList>
            <person name="Hannou N."/>
            <person name="Mondy S."/>
            <person name="Planamente S."/>
            <person name="Moumni M."/>
            <person name="Llop P."/>
            <person name="Lopez M."/>
            <person name="Manceau C."/>
            <person name="Barny M.A."/>
            <person name="Faure D."/>
        </authorList>
    </citation>
    <scope>NUCLEOTIDE SEQUENCE</scope>
    <source>
        <strain evidence="1">CFBP7517</strain>
        <plasmid evidence="1">pEM65</plasmid>
    </source>
</reference>
<keyword evidence="1" id="KW-0614">Plasmid</keyword>
<name>I1VYS1_ERWAM</name>
<geneLocation type="plasmid" evidence="1">
    <name>pEM65</name>
</geneLocation>
<proteinExistence type="predicted"/>
<sequence length="41" mass="4859">MIYVECNLNKKISYHSSEVYFLNRNYSALNHFGMLTGREES</sequence>
<dbReference type="EMBL" id="JQ292796">
    <property type="protein sequence ID" value="AFI56313.1"/>
    <property type="molecule type" value="Genomic_DNA"/>
</dbReference>
<organism evidence="1">
    <name type="scientific">Erwinia amylovora</name>
    <name type="common">Fire blight bacteria</name>
    <dbReference type="NCBI Taxonomy" id="552"/>
    <lineage>
        <taxon>Bacteria</taxon>
        <taxon>Pseudomonadati</taxon>
        <taxon>Pseudomonadota</taxon>
        <taxon>Gammaproteobacteria</taxon>
        <taxon>Enterobacterales</taxon>
        <taxon>Erwiniaceae</taxon>
        <taxon>Erwinia</taxon>
    </lineage>
</organism>
<dbReference type="AlphaFoldDB" id="I1VYS1"/>